<accession>A0A090CDE6</accession>
<dbReference type="eggNOG" id="KOG0156">
    <property type="taxonomic scope" value="Eukaryota"/>
</dbReference>
<dbReference type="PRINTS" id="PR00463">
    <property type="entry name" value="EP450I"/>
</dbReference>
<dbReference type="GO" id="GO:0005506">
    <property type="term" value="F:iron ion binding"/>
    <property type="evidence" value="ECO:0007669"/>
    <property type="project" value="InterPro"/>
</dbReference>
<dbReference type="GO" id="GO:0020037">
    <property type="term" value="F:heme binding"/>
    <property type="evidence" value="ECO:0007669"/>
    <property type="project" value="InterPro"/>
</dbReference>
<dbReference type="EMBL" id="FO904937">
    <property type="protein sequence ID" value="CDP25685.1"/>
    <property type="molecule type" value="Genomic_DNA"/>
</dbReference>
<dbReference type="InterPro" id="IPR001128">
    <property type="entry name" value="Cyt_P450"/>
</dbReference>
<dbReference type="Gene3D" id="1.10.630.10">
    <property type="entry name" value="Cytochrome P450"/>
    <property type="match status" value="2"/>
</dbReference>
<dbReference type="GO" id="GO:0004497">
    <property type="term" value="F:monooxygenase activity"/>
    <property type="evidence" value="ECO:0007669"/>
    <property type="project" value="InterPro"/>
</dbReference>
<evidence type="ECO:0000256" key="7">
    <source>
        <dbReference type="ARBA" id="ARBA00023033"/>
    </source>
</evidence>
<keyword evidence="6 8" id="KW-0408">Iron</keyword>
<comment type="similarity">
    <text evidence="2">Belongs to the cytochrome P450 family.</text>
</comment>
<dbReference type="Proteomes" id="UP000001197">
    <property type="component" value="Chromosome 2"/>
</dbReference>
<keyword evidence="7" id="KW-0503">Monooxygenase</keyword>
<evidence type="ECO:0000256" key="3">
    <source>
        <dbReference type="ARBA" id="ARBA00022617"/>
    </source>
</evidence>
<protein>
    <submittedName>
        <fullName evidence="9">Cytochrome P450 E-class, group I</fullName>
    </submittedName>
</protein>
<evidence type="ECO:0000256" key="2">
    <source>
        <dbReference type="ARBA" id="ARBA00010617"/>
    </source>
</evidence>
<dbReference type="GO" id="GO:0016705">
    <property type="term" value="F:oxidoreductase activity, acting on paired donors, with incorporation or reduction of molecular oxygen"/>
    <property type="evidence" value="ECO:0007669"/>
    <property type="project" value="InterPro"/>
</dbReference>
<evidence type="ECO:0000256" key="4">
    <source>
        <dbReference type="ARBA" id="ARBA00022723"/>
    </source>
</evidence>
<evidence type="ECO:0000256" key="1">
    <source>
        <dbReference type="ARBA" id="ARBA00001971"/>
    </source>
</evidence>
<evidence type="ECO:0000313" key="10">
    <source>
        <dbReference type="Proteomes" id="UP000001197"/>
    </source>
</evidence>
<evidence type="ECO:0000256" key="5">
    <source>
        <dbReference type="ARBA" id="ARBA00023002"/>
    </source>
</evidence>
<sequence>MALPSHRTGSLHRPLLQFLLPPPSHPRPRTRKNMIATAAKYGPLVRIGPNDLLCTDPETLRRMSSVRSAYTKGVFYETGRIIPGYNNIVCERDEEKHKALRTKMAGAYNGRENGSTGFEESIDRQMLNLVALIESKYVSSPGNLRPFDLCAKTHFFSLDVISDASFGKAFGFLVEDRDLHQFVEINDSALPAMNFLQAVPSLTNIVYRWPFNLALPRDVDGVGFGRLMGYVVPLVRLGGLFADSPVGWQRVAWRSGFDLMQSQGGICSSVAGSITTAAAIRHTLLALISTPSVYATLQKEIDESVSSGRVSRPVIRDVEAQALPYLQAMIREGYRTWPSVVGLGSKQVPKGGDSICGFHVPEGTQVSHNYSGVMRLKEVFGEDADVFRPERWLEEEADAERLKLMNSVLELAFGNGKYQCLGKRIALMELNKIFFEVGVRLMCQLKNLYLC</sequence>
<evidence type="ECO:0000256" key="8">
    <source>
        <dbReference type="PIRSR" id="PIRSR602401-1"/>
    </source>
</evidence>
<dbReference type="InterPro" id="IPR050121">
    <property type="entry name" value="Cytochrome_P450_monoxygenase"/>
</dbReference>
<dbReference type="PANTHER" id="PTHR24305:SF77">
    <property type="entry name" value="CYTOCHROME P450 MONOOXYGENASE"/>
    <property type="match status" value="1"/>
</dbReference>
<keyword evidence="10" id="KW-1185">Reference proteome</keyword>
<keyword evidence="4 8" id="KW-0479">Metal-binding</keyword>
<proteinExistence type="inferred from homology"/>
<dbReference type="Pfam" id="PF00067">
    <property type="entry name" value="p450"/>
    <property type="match status" value="1"/>
</dbReference>
<name>A0A090CDE6_PODAN</name>
<dbReference type="InParanoid" id="A0A090CDE6"/>
<reference evidence="10" key="2">
    <citation type="journal article" date="2014" name="Genetics">
        <title>Maintaining two mating types: Structure of the mating type locus and its role in heterokaryosis in Podospora anserina.</title>
        <authorList>
            <person name="Grognet P."/>
            <person name="Bidard F."/>
            <person name="Kuchly C."/>
            <person name="Tong L.C.H."/>
            <person name="Coppin E."/>
            <person name="Benkhali J.A."/>
            <person name="Couloux A."/>
            <person name="Wincker P."/>
            <person name="Debuchy R."/>
            <person name="Silar P."/>
        </authorList>
    </citation>
    <scope>GENOME REANNOTATION</scope>
    <source>
        <strain evidence="10">S / ATCC MYA-4624 / DSM 980 / FGSC 10383</strain>
    </source>
</reference>
<dbReference type="InterPro" id="IPR002401">
    <property type="entry name" value="Cyt_P450_E_grp-I"/>
</dbReference>
<evidence type="ECO:0000313" key="9">
    <source>
        <dbReference type="EMBL" id="CDP25685.1"/>
    </source>
</evidence>
<dbReference type="AlphaFoldDB" id="A0A090CDE6"/>
<feature type="binding site" description="axial binding residue" evidence="8">
    <location>
        <position position="420"/>
    </location>
    <ligand>
        <name>heme</name>
        <dbReference type="ChEBI" id="CHEBI:30413"/>
    </ligand>
    <ligandPart>
        <name>Fe</name>
        <dbReference type="ChEBI" id="CHEBI:18248"/>
    </ligandPart>
</feature>
<keyword evidence="5" id="KW-0560">Oxidoreductase</keyword>
<dbReference type="PRINTS" id="PR00385">
    <property type="entry name" value="P450"/>
</dbReference>
<keyword evidence="3 8" id="KW-0349">Heme</keyword>
<evidence type="ECO:0000256" key="6">
    <source>
        <dbReference type="ARBA" id="ARBA00023004"/>
    </source>
</evidence>
<dbReference type="InterPro" id="IPR036396">
    <property type="entry name" value="Cyt_P450_sf"/>
</dbReference>
<reference evidence="9 10" key="1">
    <citation type="journal article" date="2008" name="Genome Biol.">
        <title>The genome sequence of the model ascomycete fungus Podospora anserina.</title>
        <authorList>
            <person name="Espagne E."/>
            <person name="Lespinet O."/>
            <person name="Malagnac F."/>
            <person name="Da Silva C."/>
            <person name="Jaillon O."/>
            <person name="Porcel B.M."/>
            <person name="Couloux A."/>
            <person name="Aury J.-M."/>
            <person name="Segurens B."/>
            <person name="Poulain J."/>
            <person name="Anthouard V."/>
            <person name="Grossetete S."/>
            <person name="Khalili H."/>
            <person name="Coppin E."/>
            <person name="Dequard-Chablat M."/>
            <person name="Picard M."/>
            <person name="Contamine V."/>
            <person name="Arnaise S."/>
            <person name="Bourdais A."/>
            <person name="Berteaux-Lecellier V."/>
            <person name="Gautheret D."/>
            <person name="de Vries R.P."/>
            <person name="Battaglia E."/>
            <person name="Coutinho P.M."/>
            <person name="Danchin E.G.J."/>
            <person name="Henrissat B."/>
            <person name="El Khoury R."/>
            <person name="Sainsard-Chanet A."/>
            <person name="Boivin A."/>
            <person name="Pinan-Lucarre B."/>
            <person name="Sellem C.H."/>
            <person name="Debuchy R."/>
            <person name="Wincker P."/>
            <person name="Weissenbach J."/>
            <person name="Silar P."/>
        </authorList>
    </citation>
    <scope>NUCLEOTIDE SEQUENCE [LARGE SCALE GENOMIC DNA]</scope>
    <source>
        <strain evidence="10">S / ATCC MYA-4624 / DSM 980 / FGSC 10383</strain>
    </source>
</reference>
<comment type="cofactor">
    <cofactor evidence="1 8">
        <name>heme</name>
        <dbReference type="ChEBI" id="CHEBI:30413"/>
    </cofactor>
</comment>
<organism evidence="9 10">
    <name type="scientific">Podospora anserina (strain S / ATCC MYA-4624 / DSM 980 / FGSC 10383)</name>
    <name type="common">Pleurage anserina</name>
    <dbReference type="NCBI Taxonomy" id="515849"/>
    <lineage>
        <taxon>Eukaryota</taxon>
        <taxon>Fungi</taxon>
        <taxon>Dikarya</taxon>
        <taxon>Ascomycota</taxon>
        <taxon>Pezizomycotina</taxon>
        <taxon>Sordariomycetes</taxon>
        <taxon>Sordariomycetidae</taxon>
        <taxon>Sordariales</taxon>
        <taxon>Podosporaceae</taxon>
        <taxon>Podospora</taxon>
        <taxon>Podospora anserina</taxon>
    </lineage>
</organism>
<dbReference type="PANTHER" id="PTHR24305">
    <property type="entry name" value="CYTOCHROME P450"/>
    <property type="match status" value="1"/>
</dbReference>
<dbReference type="SUPFAM" id="SSF48264">
    <property type="entry name" value="Cytochrome P450"/>
    <property type="match status" value="1"/>
</dbReference>